<dbReference type="KEGG" id="bpg:BathyMg00256"/>
<evidence type="ECO:0000256" key="1">
    <source>
        <dbReference type="ARBA" id="ARBA00004173"/>
    </source>
</evidence>
<evidence type="ECO:0000256" key="3">
    <source>
        <dbReference type="ARBA" id="ARBA00022980"/>
    </source>
</evidence>
<evidence type="ECO:0000256" key="4">
    <source>
        <dbReference type="ARBA" id="ARBA00023128"/>
    </source>
</evidence>
<dbReference type="STRING" id="41875.K8E8M9"/>
<dbReference type="EMBL" id="FO082258">
    <property type="protein sequence ID" value="CCO13946.1"/>
    <property type="molecule type" value="Genomic_DNA"/>
</dbReference>
<protein>
    <recommendedName>
        <fullName evidence="6">Small ribosomal subunit protein uS14m</fullName>
    </recommendedName>
    <alternativeName>
        <fullName evidence="7">Ribosomal protein S14, mitochondrial</fullName>
    </alternativeName>
</protein>
<evidence type="ECO:0000256" key="5">
    <source>
        <dbReference type="ARBA" id="ARBA00023274"/>
    </source>
</evidence>
<dbReference type="GO" id="GO:0003735">
    <property type="term" value="F:structural constituent of ribosome"/>
    <property type="evidence" value="ECO:0007669"/>
    <property type="project" value="InterPro"/>
</dbReference>
<keyword evidence="9" id="KW-1185">Reference proteome</keyword>
<dbReference type="GO" id="GO:0015935">
    <property type="term" value="C:small ribosomal subunit"/>
    <property type="evidence" value="ECO:0007669"/>
    <property type="project" value="TreeGrafter"/>
</dbReference>
<evidence type="ECO:0000313" key="8">
    <source>
        <dbReference type="EMBL" id="CCO13946.1"/>
    </source>
</evidence>
<dbReference type="NCBIfam" id="NF006477">
    <property type="entry name" value="PRK08881.1"/>
    <property type="match status" value="1"/>
</dbReference>
<dbReference type="InterPro" id="IPR001209">
    <property type="entry name" value="Ribosomal_uS14"/>
</dbReference>
<evidence type="ECO:0000256" key="7">
    <source>
        <dbReference type="ARBA" id="ARBA00042804"/>
    </source>
</evidence>
<dbReference type="RefSeq" id="YP_008994817.1">
    <property type="nucleotide sequence ID" value="NC_023273.1"/>
</dbReference>
<accession>K8E8M9</accession>
<evidence type="ECO:0000313" key="9">
    <source>
        <dbReference type="Proteomes" id="UP000198341"/>
    </source>
</evidence>
<organism evidence="8 9">
    <name type="scientific">Bathycoccus prasinos</name>
    <dbReference type="NCBI Taxonomy" id="41875"/>
    <lineage>
        <taxon>Eukaryota</taxon>
        <taxon>Viridiplantae</taxon>
        <taxon>Chlorophyta</taxon>
        <taxon>Mamiellophyceae</taxon>
        <taxon>Mamiellales</taxon>
        <taxon>Bathycoccaceae</taxon>
        <taxon>Bathycoccus</taxon>
    </lineage>
</organism>
<dbReference type="PANTHER" id="PTHR19836:SF30">
    <property type="entry name" value="RIBOSOMAL PROTEIN S14"/>
    <property type="match status" value="1"/>
</dbReference>
<dbReference type="Pfam" id="PF00253">
    <property type="entry name" value="Ribosomal_S14"/>
    <property type="match status" value="1"/>
</dbReference>
<keyword evidence="5" id="KW-0687">Ribonucleoprotein</keyword>
<dbReference type="GO" id="GO:0005739">
    <property type="term" value="C:mitochondrion"/>
    <property type="evidence" value="ECO:0007669"/>
    <property type="project" value="UniProtKB-SubCell"/>
</dbReference>
<evidence type="ECO:0000256" key="6">
    <source>
        <dbReference type="ARBA" id="ARBA00040774"/>
    </source>
</evidence>
<dbReference type="GeneID" id="18158086"/>
<evidence type="ECO:0000256" key="2">
    <source>
        <dbReference type="ARBA" id="ARBA00009083"/>
    </source>
</evidence>
<comment type="similarity">
    <text evidence="2">Belongs to the universal ribosomal protein uS14 family.</text>
</comment>
<name>K8E8M9_9CHLO</name>
<keyword evidence="4" id="KW-0496">Mitochondrion</keyword>
<sequence>MNNAVLKDGNLRTLVARSEQQRILYKAILQDRSLPQSLRYEFMLKLNKVSKKSSAVRTKNRCVLSGRGKGVLRAFKCSRIVLRELVSNGEIVGLTKSSW</sequence>
<keyword evidence="3 8" id="KW-0689">Ribosomal protein</keyword>
<gene>
    <name evidence="8" type="primary">Rps14</name>
    <name evidence="8" type="ordered locus">BathyMg00256</name>
</gene>
<dbReference type="GO" id="GO:0006412">
    <property type="term" value="P:translation"/>
    <property type="evidence" value="ECO:0007669"/>
    <property type="project" value="InterPro"/>
</dbReference>
<dbReference type="OrthoDB" id="413436at2759"/>
<proteinExistence type="inferred from homology"/>
<dbReference type="SUPFAM" id="SSF57716">
    <property type="entry name" value="Glucocorticoid receptor-like (DNA-binding domain)"/>
    <property type="match status" value="1"/>
</dbReference>
<reference evidence="8 9" key="1">
    <citation type="submission" date="2011-10" db="EMBL/GenBank/DDBJ databases">
        <authorList>
            <person name="Genoscope - CEA"/>
        </authorList>
    </citation>
    <scope>NUCLEOTIDE SEQUENCE [LARGE SCALE GENOMIC DNA]</scope>
    <source>
        <strain evidence="8 9">RCC 1105</strain>
    </source>
</reference>
<dbReference type="AlphaFoldDB" id="K8E8M9"/>
<comment type="subcellular location">
    <subcellularLocation>
        <location evidence="1">Mitochondrion</location>
    </subcellularLocation>
</comment>
<dbReference type="Proteomes" id="UP000198341">
    <property type="component" value="Mitochondrion MT"/>
</dbReference>
<dbReference type="FunFam" id="1.10.287.1480:FF:000001">
    <property type="entry name" value="30S ribosomal protein S14"/>
    <property type="match status" value="1"/>
</dbReference>
<dbReference type="PANTHER" id="PTHR19836">
    <property type="entry name" value="30S RIBOSOMAL PROTEIN S14"/>
    <property type="match status" value="1"/>
</dbReference>
<dbReference type="Gene3D" id="1.10.287.1480">
    <property type="match status" value="1"/>
</dbReference>